<reference evidence="11" key="2">
    <citation type="submission" date="2012-03" db="EMBL/GenBank/DDBJ databases">
        <title>The complete genome sequence of the pioneer microbe on fresh volcanic deposit, Leptospirillum ferrooxidans strain C2-3.</title>
        <authorList>
            <person name="Fujimura R."/>
            <person name="Sato Y."/>
            <person name="Nishizawa T."/>
            <person name="Nanba K."/>
            <person name="Oshima K."/>
            <person name="Hattori M."/>
            <person name="Kamijo T."/>
            <person name="Ohta H."/>
        </authorList>
    </citation>
    <scope>NUCLEOTIDE SEQUENCE [LARGE SCALE GENOMIC DNA]</scope>
    <source>
        <strain evidence="11">C2-3</strain>
    </source>
</reference>
<feature type="binding site" evidence="8">
    <location>
        <position position="71"/>
    </location>
    <ligand>
        <name>[4Fe-4S] cluster</name>
        <dbReference type="ChEBI" id="CHEBI:49883"/>
        <label>2</label>
        <note>4Fe-4S-S-AdoMet</note>
    </ligand>
</feature>
<keyword evidence="6 8" id="KW-0411">Iron-sulfur</keyword>
<feature type="binding site" evidence="8">
    <location>
        <position position="56"/>
    </location>
    <ligand>
        <name>[4Fe-4S] cluster</name>
        <dbReference type="ChEBI" id="CHEBI:49883"/>
        <label>1</label>
    </ligand>
</feature>
<feature type="binding site" evidence="8">
    <location>
        <position position="78"/>
    </location>
    <ligand>
        <name>[4Fe-4S] cluster</name>
        <dbReference type="ChEBI" id="CHEBI:49883"/>
        <label>2</label>
        <note>4Fe-4S-S-AdoMet</note>
    </ligand>
</feature>
<dbReference type="PANTHER" id="PTHR10949:SF0">
    <property type="entry name" value="LIPOYL SYNTHASE, MITOCHONDRIAL"/>
    <property type="match status" value="1"/>
</dbReference>
<evidence type="ECO:0000313" key="10">
    <source>
        <dbReference type="EMBL" id="BAM05975.1"/>
    </source>
</evidence>
<evidence type="ECO:0000313" key="11">
    <source>
        <dbReference type="Proteomes" id="UP000007382"/>
    </source>
</evidence>
<dbReference type="AlphaFoldDB" id="I0IL26"/>
<keyword evidence="1 8" id="KW-0004">4Fe-4S</keyword>
<keyword evidence="8" id="KW-0963">Cytoplasm</keyword>
<evidence type="ECO:0000256" key="4">
    <source>
        <dbReference type="ARBA" id="ARBA00022723"/>
    </source>
</evidence>
<evidence type="ECO:0000259" key="9">
    <source>
        <dbReference type="PROSITE" id="PS51918"/>
    </source>
</evidence>
<proteinExistence type="inferred from homology"/>
<dbReference type="KEGG" id="lfc:LFE_0253"/>
<dbReference type="PATRIC" id="fig|1162668.3.peg.294"/>
<dbReference type="UniPathway" id="UPA00538">
    <property type="reaction ID" value="UER00593"/>
</dbReference>
<protein>
    <recommendedName>
        <fullName evidence="8">Lipoyl synthase</fullName>
        <ecNumber evidence="8">2.8.1.8</ecNumber>
    </recommendedName>
    <alternativeName>
        <fullName evidence="8">Lip-syn</fullName>
        <shortName evidence="8">LS</shortName>
    </alternativeName>
    <alternativeName>
        <fullName evidence="8">Lipoate synthase</fullName>
    </alternativeName>
    <alternativeName>
        <fullName evidence="8">Lipoic acid synthase</fullName>
    </alternativeName>
    <alternativeName>
        <fullName evidence="8">Sulfur insertion protein LipA</fullName>
    </alternativeName>
</protein>
<evidence type="ECO:0000256" key="7">
    <source>
        <dbReference type="ARBA" id="ARBA00047326"/>
    </source>
</evidence>
<dbReference type="InterPro" id="IPR007197">
    <property type="entry name" value="rSAM"/>
</dbReference>
<dbReference type="SUPFAM" id="SSF102114">
    <property type="entry name" value="Radical SAM enzymes"/>
    <property type="match status" value="1"/>
</dbReference>
<dbReference type="Proteomes" id="UP000007382">
    <property type="component" value="Chromosome"/>
</dbReference>
<dbReference type="GO" id="GO:0005737">
    <property type="term" value="C:cytoplasm"/>
    <property type="evidence" value="ECO:0007669"/>
    <property type="project" value="UniProtKB-SubCell"/>
</dbReference>
<dbReference type="Gene3D" id="3.20.20.70">
    <property type="entry name" value="Aldolase class I"/>
    <property type="match status" value="1"/>
</dbReference>
<dbReference type="GO" id="GO:0016992">
    <property type="term" value="F:lipoate synthase activity"/>
    <property type="evidence" value="ECO:0007669"/>
    <property type="project" value="UniProtKB-UniRule"/>
</dbReference>
<feature type="domain" description="Radical SAM core" evidence="9">
    <location>
        <begin position="57"/>
        <end position="277"/>
    </location>
</feature>
<dbReference type="SMART" id="SM00729">
    <property type="entry name" value="Elp3"/>
    <property type="match status" value="1"/>
</dbReference>
<comment type="function">
    <text evidence="8">Catalyzes the radical-mediated insertion of two sulfur atoms into the C-6 and C-8 positions of the octanoyl moiety bound to the lipoyl domains of lipoate-dependent enzymes, thereby converting the octanoylated domains into lipoylated derivatives.</text>
</comment>
<dbReference type="SFLD" id="SFLDS00029">
    <property type="entry name" value="Radical_SAM"/>
    <property type="match status" value="1"/>
</dbReference>
<feature type="binding site" evidence="8">
    <location>
        <position position="50"/>
    </location>
    <ligand>
        <name>[4Fe-4S] cluster</name>
        <dbReference type="ChEBI" id="CHEBI:49883"/>
        <label>1</label>
    </ligand>
</feature>
<dbReference type="HAMAP" id="MF_00206">
    <property type="entry name" value="Lipoyl_synth"/>
    <property type="match status" value="1"/>
</dbReference>
<evidence type="ECO:0000256" key="6">
    <source>
        <dbReference type="ARBA" id="ARBA00023014"/>
    </source>
</evidence>
<dbReference type="GO" id="GO:0046872">
    <property type="term" value="F:metal ion binding"/>
    <property type="evidence" value="ECO:0007669"/>
    <property type="project" value="UniProtKB-KW"/>
</dbReference>
<comment type="catalytic activity">
    <reaction evidence="7 8">
        <text>[[Fe-S] cluster scaffold protein carrying a second [4Fe-4S](2+) cluster] + N(6)-octanoyl-L-lysyl-[protein] + 2 oxidized [2Fe-2S]-[ferredoxin] + 2 S-adenosyl-L-methionine + 4 H(+) = [[Fe-S] cluster scaffold protein] + N(6)-[(R)-dihydrolipoyl]-L-lysyl-[protein] + 4 Fe(3+) + 2 hydrogen sulfide + 2 5'-deoxyadenosine + 2 L-methionine + 2 reduced [2Fe-2S]-[ferredoxin]</text>
        <dbReference type="Rhea" id="RHEA:16585"/>
        <dbReference type="Rhea" id="RHEA-COMP:9928"/>
        <dbReference type="Rhea" id="RHEA-COMP:10000"/>
        <dbReference type="Rhea" id="RHEA-COMP:10001"/>
        <dbReference type="Rhea" id="RHEA-COMP:10475"/>
        <dbReference type="Rhea" id="RHEA-COMP:14568"/>
        <dbReference type="Rhea" id="RHEA-COMP:14569"/>
        <dbReference type="ChEBI" id="CHEBI:15378"/>
        <dbReference type="ChEBI" id="CHEBI:17319"/>
        <dbReference type="ChEBI" id="CHEBI:29034"/>
        <dbReference type="ChEBI" id="CHEBI:29919"/>
        <dbReference type="ChEBI" id="CHEBI:33722"/>
        <dbReference type="ChEBI" id="CHEBI:33737"/>
        <dbReference type="ChEBI" id="CHEBI:33738"/>
        <dbReference type="ChEBI" id="CHEBI:57844"/>
        <dbReference type="ChEBI" id="CHEBI:59789"/>
        <dbReference type="ChEBI" id="CHEBI:78809"/>
        <dbReference type="ChEBI" id="CHEBI:83100"/>
        <dbReference type="EC" id="2.8.1.8"/>
    </reaction>
</comment>
<dbReference type="STRING" id="1162668.LFE_0253"/>
<dbReference type="EMBL" id="AP012342">
    <property type="protein sequence ID" value="BAM05975.1"/>
    <property type="molecule type" value="Genomic_DNA"/>
</dbReference>
<accession>I0IL26</accession>
<comment type="pathway">
    <text evidence="8">Protein modification; protein lipoylation via endogenous pathway; protein N(6)-(lipoyl)lysine from octanoyl-[acyl-carrier-protein]: step 2/2.</text>
</comment>
<comment type="subcellular location">
    <subcellularLocation>
        <location evidence="8">Cytoplasm</location>
    </subcellularLocation>
</comment>
<dbReference type="InterPro" id="IPR003698">
    <property type="entry name" value="Lipoyl_synth"/>
</dbReference>
<organism evidence="10 11">
    <name type="scientific">Leptospirillum ferrooxidans (strain C2-3)</name>
    <dbReference type="NCBI Taxonomy" id="1162668"/>
    <lineage>
        <taxon>Bacteria</taxon>
        <taxon>Pseudomonadati</taxon>
        <taxon>Nitrospirota</taxon>
        <taxon>Nitrospiria</taxon>
        <taxon>Nitrospirales</taxon>
        <taxon>Nitrospiraceae</taxon>
        <taxon>Leptospirillum</taxon>
    </lineage>
</organism>
<evidence type="ECO:0000256" key="2">
    <source>
        <dbReference type="ARBA" id="ARBA00022679"/>
    </source>
</evidence>
<keyword evidence="5 8" id="KW-0408">Iron</keyword>
<comment type="similarity">
    <text evidence="8">Belongs to the radical SAM superfamily. Lipoyl synthase family.</text>
</comment>
<feature type="binding site" evidence="8">
    <location>
        <position position="45"/>
    </location>
    <ligand>
        <name>[4Fe-4S] cluster</name>
        <dbReference type="ChEBI" id="CHEBI:49883"/>
        <label>1</label>
    </ligand>
</feature>
<dbReference type="CDD" id="cd01335">
    <property type="entry name" value="Radical_SAM"/>
    <property type="match status" value="1"/>
</dbReference>
<dbReference type="GO" id="GO:0009249">
    <property type="term" value="P:protein lipoylation"/>
    <property type="evidence" value="ECO:0007669"/>
    <property type="project" value="UniProtKB-UniRule"/>
</dbReference>
<dbReference type="NCBIfam" id="NF004019">
    <property type="entry name" value="PRK05481.1"/>
    <property type="match status" value="1"/>
</dbReference>
<dbReference type="NCBIfam" id="NF009544">
    <property type="entry name" value="PRK12928.1"/>
    <property type="match status" value="1"/>
</dbReference>
<evidence type="ECO:0000256" key="3">
    <source>
        <dbReference type="ARBA" id="ARBA00022691"/>
    </source>
</evidence>
<keyword evidence="11" id="KW-1185">Reference proteome</keyword>
<keyword evidence="2 8" id="KW-0808">Transferase</keyword>
<comment type="cofactor">
    <cofactor evidence="8">
        <name>[4Fe-4S] cluster</name>
        <dbReference type="ChEBI" id="CHEBI:49883"/>
    </cofactor>
    <text evidence="8">Binds 2 [4Fe-4S] clusters per subunit. One cluster is coordinated with 3 cysteines and an exchangeable S-adenosyl-L-methionine.</text>
</comment>
<dbReference type="eggNOG" id="COG0320">
    <property type="taxonomic scope" value="Bacteria"/>
</dbReference>
<dbReference type="InterPro" id="IPR058240">
    <property type="entry name" value="rSAM_sf"/>
</dbReference>
<keyword evidence="3 8" id="KW-0949">S-adenosyl-L-methionine</keyword>
<evidence type="ECO:0000256" key="1">
    <source>
        <dbReference type="ARBA" id="ARBA00022485"/>
    </source>
</evidence>
<evidence type="ECO:0000256" key="5">
    <source>
        <dbReference type="ARBA" id="ARBA00023004"/>
    </source>
</evidence>
<dbReference type="RefSeq" id="WP_014448468.1">
    <property type="nucleotide sequence ID" value="NC_017094.1"/>
</dbReference>
<sequence>MQLPDSKSFILLRERLPEQMKRPLPTPKVLSVGKVLSELSLATVCEEASCPNRAECYGQGHVSFMILGDVCTRGCSYCGVSKGKPVSMEKLSDEPERLASAVRRLGLDHVVVTSVARDDLPDGGAGHFRRVMKTIRDSCPGVTVELLVPEFLSTDGGWPMEAYFLLDDRPDVFNHNIETVRRLTRSFRPQGDYDRSLSFLSLARSKGLLTKSGFMVGCGETEREIREVIRDLSLSGVEILTIGQYIPPTGHSKPVQGFLPEESFQNFKKWAIDMGIREVLSGALVRSSYLANRLQKGELK</sequence>
<dbReference type="OrthoDB" id="9787898at2"/>
<dbReference type="GO" id="GO:0051539">
    <property type="term" value="F:4 iron, 4 sulfur cluster binding"/>
    <property type="evidence" value="ECO:0007669"/>
    <property type="project" value="UniProtKB-UniRule"/>
</dbReference>
<reference evidence="10 11" key="1">
    <citation type="journal article" date="2012" name="J. Bacteriol.">
        <title>Complete Genome Sequence of Leptospirillum ferrooxidans Strain C2-3, Isolated from a Fresh Volcanic Ash Deposit on the Island of Miyake, Japan.</title>
        <authorList>
            <person name="Fujimura R."/>
            <person name="Sato Y."/>
            <person name="Nishizawa T."/>
            <person name="Oshima K."/>
            <person name="Kim S.-W."/>
            <person name="Hattori M."/>
            <person name="Kamijo T."/>
            <person name="Ohta H."/>
        </authorList>
    </citation>
    <scope>NUCLEOTIDE SEQUENCE [LARGE SCALE GENOMIC DNA]</scope>
    <source>
        <strain evidence="10 11">C2-3</strain>
    </source>
</reference>
<dbReference type="InterPro" id="IPR006638">
    <property type="entry name" value="Elp3/MiaA/NifB-like_rSAM"/>
</dbReference>
<dbReference type="HOGENOM" id="CLU_033144_2_0_0"/>
<dbReference type="InterPro" id="IPR013785">
    <property type="entry name" value="Aldolase_TIM"/>
</dbReference>
<feature type="binding site" evidence="8">
    <location>
        <position position="75"/>
    </location>
    <ligand>
        <name>[4Fe-4S] cluster</name>
        <dbReference type="ChEBI" id="CHEBI:49883"/>
        <label>2</label>
        <note>4Fe-4S-S-AdoMet</note>
    </ligand>
</feature>
<keyword evidence="4 8" id="KW-0479">Metal-binding</keyword>
<gene>
    <name evidence="8" type="primary">lipA</name>
    <name evidence="10" type="ordered locus">LFE_0253</name>
</gene>
<dbReference type="PANTHER" id="PTHR10949">
    <property type="entry name" value="LIPOYL SYNTHASE"/>
    <property type="match status" value="1"/>
</dbReference>
<evidence type="ECO:0000256" key="8">
    <source>
        <dbReference type="HAMAP-Rule" id="MF_00206"/>
    </source>
</evidence>
<dbReference type="Pfam" id="PF04055">
    <property type="entry name" value="Radical_SAM"/>
    <property type="match status" value="1"/>
</dbReference>
<dbReference type="PROSITE" id="PS51918">
    <property type="entry name" value="RADICAL_SAM"/>
    <property type="match status" value="1"/>
</dbReference>
<name>I0IL26_LEPFC</name>
<feature type="binding site" evidence="8">
    <location>
        <position position="288"/>
    </location>
    <ligand>
        <name>[4Fe-4S] cluster</name>
        <dbReference type="ChEBI" id="CHEBI:49883"/>
        <label>1</label>
    </ligand>
</feature>
<dbReference type="EC" id="2.8.1.8" evidence="8"/>